<keyword evidence="9" id="KW-1185">Reference proteome</keyword>
<sequence>MVAVFTFIIIFTSALVALRLASKIIVKKRLSPEDYIVCLAQCLSIVSNTFAIRMSVLGFGKHLYSQKAGAMKAIFFRFYIGENIYVAVLGLVKISILVFYLRVFQLQTSFRIAVWMTIVFVALGTSVISFLTIFQCAPIAFFWDLDLKGKCLNINALAYANSGLSIVQDLVIVLLPIRVVWQLNMEGRKKLSVAFMFALGGFGCIVSMIRLQSLLVFGKTVDPSWDYVAVTIWTVLELAVAIICSCLPALRTLIIHIYPRFATSLSTSSSLSNHTINYRSKVLPKYALDIRRQSSTGHHLMGDVHIECGRLDIKWDSATQAVEECTTPISRRGSWF</sequence>
<keyword evidence="2 6" id="KW-0812">Transmembrane</keyword>
<evidence type="ECO:0000313" key="9">
    <source>
        <dbReference type="Proteomes" id="UP000178912"/>
    </source>
</evidence>
<dbReference type="PANTHER" id="PTHR33048">
    <property type="entry name" value="PTH11-LIKE INTEGRAL MEMBRANE PROTEIN (AFU_ORTHOLOGUE AFUA_5G11245)"/>
    <property type="match status" value="1"/>
</dbReference>
<evidence type="ECO:0000256" key="4">
    <source>
        <dbReference type="ARBA" id="ARBA00023136"/>
    </source>
</evidence>
<evidence type="ECO:0000256" key="3">
    <source>
        <dbReference type="ARBA" id="ARBA00022989"/>
    </source>
</evidence>
<accession>A0A1E1L0C3</accession>
<dbReference type="OrthoDB" id="408702at2759"/>
<evidence type="ECO:0000256" key="6">
    <source>
        <dbReference type="SAM" id="Phobius"/>
    </source>
</evidence>
<feature type="transmembrane region" description="Helical" evidence="6">
    <location>
        <begin position="6"/>
        <end position="26"/>
    </location>
</feature>
<feature type="transmembrane region" description="Helical" evidence="6">
    <location>
        <begin position="193"/>
        <end position="215"/>
    </location>
</feature>
<dbReference type="AlphaFoldDB" id="A0A1E1L0C3"/>
<feature type="transmembrane region" description="Helical" evidence="6">
    <location>
        <begin position="35"/>
        <end position="56"/>
    </location>
</feature>
<feature type="domain" description="Rhodopsin" evidence="7">
    <location>
        <begin position="18"/>
        <end position="254"/>
    </location>
</feature>
<feature type="transmembrane region" description="Helical" evidence="6">
    <location>
        <begin position="163"/>
        <end position="181"/>
    </location>
</feature>
<protein>
    <recommendedName>
        <fullName evidence="7">Rhodopsin domain-containing protein</fullName>
    </recommendedName>
</protein>
<evidence type="ECO:0000313" key="8">
    <source>
        <dbReference type="EMBL" id="CZT03946.1"/>
    </source>
</evidence>
<comment type="similarity">
    <text evidence="5">Belongs to the SAT4 family.</text>
</comment>
<dbReference type="EMBL" id="FJUX01000066">
    <property type="protein sequence ID" value="CZT03946.1"/>
    <property type="molecule type" value="Genomic_DNA"/>
</dbReference>
<evidence type="ECO:0000259" key="7">
    <source>
        <dbReference type="Pfam" id="PF20684"/>
    </source>
</evidence>
<name>A0A1E1L0C3_9HELO</name>
<evidence type="ECO:0000256" key="5">
    <source>
        <dbReference type="ARBA" id="ARBA00038359"/>
    </source>
</evidence>
<proteinExistence type="inferred from homology"/>
<feature type="transmembrane region" description="Helical" evidence="6">
    <location>
        <begin position="76"/>
        <end position="101"/>
    </location>
</feature>
<dbReference type="GO" id="GO:0016020">
    <property type="term" value="C:membrane"/>
    <property type="evidence" value="ECO:0007669"/>
    <property type="project" value="UniProtKB-SubCell"/>
</dbReference>
<dbReference type="PANTHER" id="PTHR33048:SF131">
    <property type="entry name" value="INTEGRAL MEMBRANE PROTEIN"/>
    <property type="match status" value="1"/>
</dbReference>
<comment type="subcellular location">
    <subcellularLocation>
        <location evidence="1">Membrane</location>
        <topology evidence="1">Multi-pass membrane protein</topology>
    </subcellularLocation>
</comment>
<dbReference type="InterPro" id="IPR049326">
    <property type="entry name" value="Rhodopsin_dom_fungi"/>
</dbReference>
<dbReference type="Pfam" id="PF20684">
    <property type="entry name" value="Fung_rhodopsin"/>
    <property type="match status" value="1"/>
</dbReference>
<dbReference type="Proteomes" id="UP000178912">
    <property type="component" value="Unassembled WGS sequence"/>
</dbReference>
<gene>
    <name evidence="8" type="ORF">RAG0_10561</name>
</gene>
<keyword evidence="3 6" id="KW-1133">Transmembrane helix</keyword>
<reference evidence="9" key="1">
    <citation type="submission" date="2016-03" db="EMBL/GenBank/DDBJ databases">
        <authorList>
            <person name="Guldener U."/>
        </authorList>
    </citation>
    <scope>NUCLEOTIDE SEQUENCE [LARGE SCALE GENOMIC DNA]</scope>
    <source>
        <strain evidence="9">04CH-RAC-A.6.1</strain>
    </source>
</reference>
<feature type="transmembrane region" description="Helical" evidence="6">
    <location>
        <begin position="113"/>
        <end position="143"/>
    </location>
</feature>
<organism evidence="8 9">
    <name type="scientific">Rhynchosporium agropyri</name>
    <dbReference type="NCBI Taxonomy" id="914238"/>
    <lineage>
        <taxon>Eukaryota</taxon>
        <taxon>Fungi</taxon>
        <taxon>Dikarya</taxon>
        <taxon>Ascomycota</taxon>
        <taxon>Pezizomycotina</taxon>
        <taxon>Leotiomycetes</taxon>
        <taxon>Helotiales</taxon>
        <taxon>Ploettnerulaceae</taxon>
        <taxon>Rhynchosporium</taxon>
    </lineage>
</organism>
<evidence type="ECO:0000256" key="1">
    <source>
        <dbReference type="ARBA" id="ARBA00004141"/>
    </source>
</evidence>
<dbReference type="InterPro" id="IPR052337">
    <property type="entry name" value="SAT4-like"/>
</dbReference>
<keyword evidence="4 6" id="KW-0472">Membrane</keyword>
<feature type="transmembrane region" description="Helical" evidence="6">
    <location>
        <begin position="227"/>
        <end position="250"/>
    </location>
</feature>
<evidence type="ECO:0000256" key="2">
    <source>
        <dbReference type="ARBA" id="ARBA00022692"/>
    </source>
</evidence>